<feature type="region of interest" description="Disordered" evidence="1">
    <location>
        <begin position="1"/>
        <end position="44"/>
    </location>
</feature>
<accession>A0A0L9UAE0</accession>
<organism evidence="2 3">
    <name type="scientific">Phaseolus angularis</name>
    <name type="common">Azuki bean</name>
    <name type="synonym">Vigna angularis</name>
    <dbReference type="NCBI Taxonomy" id="3914"/>
    <lineage>
        <taxon>Eukaryota</taxon>
        <taxon>Viridiplantae</taxon>
        <taxon>Streptophyta</taxon>
        <taxon>Embryophyta</taxon>
        <taxon>Tracheophyta</taxon>
        <taxon>Spermatophyta</taxon>
        <taxon>Magnoliopsida</taxon>
        <taxon>eudicotyledons</taxon>
        <taxon>Gunneridae</taxon>
        <taxon>Pentapetalae</taxon>
        <taxon>rosids</taxon>
        <taxon>fabids</taxon>
        <taxon>Fabales</taxon>
        <taxon>Fabaceae</taxon>
        <taxon>Papilionoideae</taxon>
        <taxon>50 kb inversion clade</taxon>
        <taxon>NPAAA clade</taxon>
        <taxon>indigoferoid/millettioid clade</taxon>
        <taxon>Phaseoleae</taxon>
        <taxon>Vigna</taxon>
    </lineage>
</organism>
<dbReference type="EMBL" id="CM003373">
    <property type="protein sequence ID" value="KOM39507.1"/>
    <property type="molecule type" value="Genomic_DNA"/>
</dbReference>
<sequence>MQRIKHIVSREKGESPAIHHNLPLGGRADNHKSESNHQRHQKSHEVYTQLHASHYCDFSSSPKVIKGKTSSSMATQFHLSSYDFVSFDLQIRQPQLYLTIIYDLSHGGPFHGGWLS</sequence>
<evidence type="ECO:0000313" key="3">
    <source>
        <dbReference type="Proteomes" id="UP000053144"/>
    </source>
</evidence>
<evidence type="ECO:0000256" key="1">
    <source>
        <dbReference type="SAM" id="MobiDB-lite"/>
    </source>
</evidence>
<dbReference type="Proteomes" id="UP000053144">
    <property type="component" value="Chromosome 3"/>
</dbReference>
<protein>
    <submittedName>
        <fullName evidence="2">Uncharacterized protein</fullName>
    </submittedName>
</protein>
<proteinExistence type="predicted"/>
<evidence type="ECO:0000313" key="2">
    <source>
        <dbReference type="EMBL" id="KOM39507.1"/>
    </source>
</evidence>
<name>A0A0L9UAE0_PHAAN</name>
<reference evidence="3" key="1">
    <citation type="journal article" date="2015" name="Proc. Natl. Acad. Sci. U.S.A.">
        <title>Genome sequencing of adzuki bean (Vigna angularis) provides insight into high starch and low fat accumulation and domestication.</title>
        <authorList>
            <person name="Yang K."/>
            <person name="Tian Z."/>
            <person name="Chen C."/>
            <person name="Luo L."/>
            <person name="Zhao B."/>
            <person name="Wang Z."/>
            <person name="Yu L."/>
            <person name="Li Y."/>
            <person name="Sun Y."/>
            <person name="Li W."/>
            <person name="Chen Y."/>
            <person name="Li Y."/>
            <person name="Zhang Y."/>
            <person name="Ai D."/>
            <person name="Zhao J."/>
            <person name="Shang C."/>
            <person name="Ma Y."/>
            <person name="Wu B."/>
            <person name="Wang M."/>
            <person name="Gao L."/>
            <person name="Sun D."/>
            <person name="Zhang P."/>
            <person name="Guo F."/>
            <person name="Wang W."/>
            <person name="Li Y."/>
            <person name="Wang J."/>
            <person name="Varshney R.K."/>
            <person name="Wang J."/>
            <person name="Ling H.Q."/>
            <person name="Wan P."/>
        </authorList>
    </citation>
    <scope>NUCLEOTIDE SEQUENCE</scope>
    <source>
        <strain evidence="3">cv. Jingnong 6</strain>
    </source>
</reference>
<gene>
    <name evidence="2" type="ORF">LR48_Vigan03g288900</name>
</gene>
<dbReference type="Gramene" id="KOM39507">
    <property type="protein sequence ID" value="KOM39507"/>
    <property type="gene ID" value="LR48_Vigan03g288900"/>
</dbReference>
<dbReference type="AlphaFoldDB" id="A0A0L9UAE0"/>
<feature type="compositionally biased region" description="Basic and acidic residues" evidence="1">
    <location>
        <begin position="28"/>
        <end position="37"/>
    </location>
</feature>